<keyword evidence="11" id="KW-1185">Reference proteome</keyword>
<dbReference type="EMBL" id="JAPDMQ010000231">
    <property type="protein sequence ID" value="KAK0529867.1"/>
    <property type="molecule type" value="Genomic_DNA"/>
</dbReference>
<keyword evidence="7 8" id="KW-0472">Membrane</keyword>
<organism evidence="10 11">
    <name type="scientific">Tilletia horrida</name>
    <dbReference type="NCBI Taxonomy" id="155126"/>
    <lineage>
        <taxon>Eukaryota</taxon>
        <taxon>Fungi</taxon>
        <taxon>Dikarya</taxon>
        <taxon>Basidiomycota</taxon>
        <taxon>Ustilaginomycotina</taxon>
        <taxon>Exobasidiomycetes</taxon>
        <taxon>Tilletiales</taxon>
        <taxon>Tilletiaceae</taxon>
        <taxon>Tilletia</taxon>
    </lineage>
</organism>
<evidence type="ECO:0000256" key="4">
    <source>
        <dbReference type="ARBA" id="ARBA00022692"/>
    </source>
</evidence>
<evidence type="ECO:0000256" key="2">
    <source>
        <dbReference type="ARBA" id="ARBA00006939"/>
    </source>
</evidence>
<feature type="transmembrane region" description="Helical" evidence="8">
    <location>
        <begin position="355"/>
        <end position="373"/>
    </location>
</feature>
<dbReference type="Pfam" id="PF02535">
    <property type="entry name" value="Zip"/>
    <property type="match status" value="1"/>
</dbReference>
<feature type="transmembrane region" description="Helical" evidence="8">
    <location>
        <begin position="322"/>
        <end position="343"/>
    </location>
</feature>
<keyword evidence="5 8" id="KW-1133">Transmembrane helix</keyword>
<evidence type="ECO:0000256" key="9">
    <source>
        <dbReference type="SAM" id="MobiDB-lite"/>
    </source>
</evidence>
<dbReference type="PANTHER" id="PTHR11040:SF32">
    <property type="entry name" value="ZINC-REGULATED TRANSPORTER 1"/>
    <property type="match status" value="1"/>
</dbReference>
<feature type="transmembrane region" description="Helical" evidence="8">
    <location>
        <begin position="247"/>
        <end position="270"/>
    </location>
</feature>
<feature type="compositionally biased region" description="Low complexity" evidence="9">
    <location>
        <begin position="176"/>
        <end position="187"/>
    </location>
</feature>
<feature type="region of interest" description="Disordered" evidence="9">
    <location>
        <begin position="144"/>
        <end position="194"/>
    </location>
</feature>
<keyword evidence="4 8" id="KW-0812">Transmembrane</keyword>
<dbReference type="NCBIfam" id="TIGR00820">
    <property type="entry name" value="zip"/>
    <property type="match status" value="1"/>
</dbReference>
<dbReference type="PANTHER" id="PTHR11040">
    <property type="entry name" value="ZINC/IRON TRANSPORTER"/>
    <property type="match status" value="1"/>
</dbReference>
<dbReference type="GO" id="GO:0005385">
    <property type="term" value="F:zinc ion transmembrane transporter activity"/>
    <property type="evidence" value="ECO:0007669"/>
    <property type="project" value="InterPro"/>
</dbReference>
<evidence type="ECO:0000256" key="3">
    <source>
        <dbReference type="ARBA" id="ARBA00022448"/>
    </source>
</evidence>
<evidence type="ECO:0000313" key="10">
    <source>
        <dbReference type="EMBL" id="KAK0529867.1"/>
    </source>
</evidence>
<evidence type="ECO:0000256" key="8">
    <source>
        <dbReference type="RuleBase" id="RU362088"/>
    </source>
</evidence>
<dbReference type="AlphaFoldDB" id="A0AAN6JQL5"/>
<dbReference type="Proteomes" id="UP001176521">
    <property type="component" value="Unassembled WGS sequence"/>
</dbReference>
<sequence>MADASSASGSGSGTGLPQECFGRDEFSGSIGLRIGAIFILWVTSSATTLFPIITRRIPRCAVPAPLFDFCKYFGSGVIIATAFIHLLAPGAEELSSPCLSESFTSYDFAFAFAMISMFFTFLVELIAFRIGSAKAQALAYDPHTGGHHHANEHNGPVVRTISGHEHPAPEGKVQQPSEPAIEESASSQNEAGALEKSSAKLEEGDVVPYDATAAAKAQEILGVAILEFGVIFHSVIIGITLGTTGEFTTLFIVIIFHQMFEGLGLGTRLAYLPLHPKSPLPFIGGIAYGLVTPIGLAIGLGVRSTYNENSATANYVTGTFDSVSAGILLYTGLVELLAHEFIFSRKMKEAPIGKVLLAVGEMFLGAALMALLGKWA</sequence>
<dbReference type="InterPro" id="IPR003689">
    <property type="entry name" value="ZIP"/>
</dbReference>
<feature type="transmembrane region" description="Helical" evidence="8">
    <location>
        <begin position="282"/>
        <end position="302"/>
    </location>
</feature>
<accession>A0AAN6JQL5</accession>
<evidence type="ECO:0008006" key="12">
    <source>
        <dbReference type="Google" id="ProtNLM"/>
    </source>
</evidence>
<comment type="subcellular location">
    <subcellularLocation>
        <location evidence="1 8">Membrane</location>
        <topology evidence="1 8">Multi-pass membrane protein</topology>
    </subcellularLocation>
</comment>
<evidence type="ECO:0000256" key="5">
    <source>
        <dbReference type="ARBA" id="ARBA00022989"/>
    </source>
</evidence>
<protein>
    <recommendedName>
        <fullName evidence="12">ZIP zinc/iron transport family</fullName>
    </recommendedName>
</protein>
<comment type="caution">
    <text evidence="10">The sequence shown here is derived from an EMBL/GenBank/DDBJ whole genome shotgun (WGS) entry which is preliminary data.</text>
</comment>
<evidence type="ECO:0000256" key="6">
    <source>
        <dbReference type="ARBA" id="ARBA00023065"/>
    </source>
</evidence>
<dbReference type="InterPro" id="IPR004698">
    <property type="entry name" value="Zn/Fe_permease_fun/pln"/>
</dbReference>
<reference evidence="10" key="1">
    <citation type="journal article" date="2023" name="PhytoFront">
        <title>Draft Genome Resources of Seven Strains of Tilletia horrida, Causal Agent of Kernel Smut of Rice.</title>
        <authorList>
            <person name="Khanal S."/>
            <person name="Antony Babu S."/>
            <person name="Zhou X.G."/>
        </authorList>
    </citation>
    <scope>NUCLEOTIDE SEQUENCE</scope>
    <source>
        <strain evidence="10">TX3</strain>
    </source>
</reference>
<name>A0AAN6JQL5_9BASI</name>
<dbReference type="GO" id="GO:0005886">
    <property type="term" value="C:plasma membrane"/>
    <property type="evidence" value="ECO:0007669"/>
    <property type="project" value="TreeGrafter"/>
</dbReference>
<keyword evidence="6 8" id="KW-0406">Ion transport</keyword>
<proteinExistence type="inferred from homology"/>
<feature type="transmembrane region" description="Helical" evidence="8">
    <location>
        <begin position="108"/>
        <end position="128"/>
    </location>
</feature>
<gene>
    <name evidence="10" type="ORF">OC842_004114</name>
</gene>
<feature type="transmembrane region" description="Helical" evidence="8">
    <location>
        <begin position="220"/>
        <end position="241"/>
    </location>
</feature>
<feature type="transmembrane region" description="Helical" evidence="8">
    <location>
        <begin position="66"/>
        <end position="88"/>
    </location>
</feature>
<evidence type="ECO:0000256" key="7">
    <source>
        <dbReference type="ARBA" id="ARBA00023136"/>
    </source>
</evidence>
<evidence type="ECO:0000313" key="11">
    <source>
        <dbReference type="Proteomes" id="UP001176521"/>
    </source>
</evidence>
<keyword evidence="3 8" id="KW-0813">Transport</keyword>
<evidence type="ECO:0000256" key="1">
    <source>
        <dbReference type="ARBA" id="ARBA00004141"/>
    </source>
</evidence>
<feature type="transmembrane region" description="Helical" evidence="8">
    <location>
        <begin position="34"/>
        <end position="54"/>
    </location>
</feature>
<comment type="similarity">
    <text evidence="2 8">Belongs to the ZIP transporter (TC 2.A.5) family.</text>
</comment>